<gene>
    <name evidence="2" type="ORF">ATE48_04420</name>
</gene>
<dbReference type="KEGG" id="cbot:ATE48_04420"/>
<organism evidence="2 3">
    <name type="scientific">Candidatus Viadribacter manganicus</name>
    <dbReference type="NCBI Taxonomy" id="1759059"/>
    <lineage>
        <taxon>Bacteria</taxon>
        <taxon>Pseudomonadati</taxon>
        <taxon>Pseudomonadota</taxon>
        <taxon>Alphaproteobacteria</taxon>
        <taxon>Hyphomonadales</taxon>
        <taxon>Hyphomonadaceae</taxon>
        <taxon>Candidatus Viadribacter</taxon>
    </lineage>
</organism>
<dbReference type="RefSeq" id="WP_066768198.1">
    <property type="nucleotide sequence ID" value="NZ_CP013244.1"/>
</dbReference>
<dbReference type="InParanoid" id="A0A1B1AFA4"/>
<dbReference type="EMBL" id="CP013244">
    <property type="protein sequence ID" value="ANP45215.1"/>
    <property type="molecule type" value="Genomic_DNA"/>
</dbReference>
<evidence type="ECO:0000256" key="1">
    <source>
        <dbReference type="SAM" id="MobiDB-lite"/>
    </source>
</evidence>
<dbReference type="OrthoDB" id="8482248at2"/>
<dbReference type="Proteomes" id="UP000092498">
    <property type="component" value="Chromosome"/>
</dbReference>
<feature type="region of interest" description="Disordered" evidence="1">
    <location>
        <begin position="54"/>
        <end position="77"/>
    </location>
</feature>
<dbReference type="AlphaFoldDB" id="A0A1B1AFA4"/>
<proteinExistence type="predicted"/>
<accession>A0A1B1AFA4</accession>
<sequence length="77" mass="8608">MSATRPAPALDADFEEVGDQRRTERRARDRRAPRMTLDPMFAATLVNQIARREEAPASGYGSPWRGPRTGIIVNVRA</sequence>
<reference evidence="2 3" key="1">
    <citation type="submission" date="2015-11" db="EMBL/GenBank/DDBJ databases">
        <title>Whole-Genome Sequence of Candidatus Oderbacter manganicum from the National Park Lower Oder Valley, Germany.</title>
        <authorList>
            <person name="Braun B."/>
            <person name="Liere K."/>
            <person name="Szewzyk U."/>
        </authorList>
    </citation>
    <scope>NUCLEOTIDE SEQUENCE [LARGE SCALE GENOMIC DNA]</scope>
    <source>
        <strain evidence="2 3">OTSz_A_272</strain>
    </source>
</reference>
<dbReference type="STRING" id="1759059.ATE48_04420"/>
<keyword evidence="3" id="KW-1185">Reference proteome</keyword>
<feature type="compositionally biased region" description="Basic and acidic residues" evidence="1">
    <location>
        <begin position="18"/>
        <end position="32"/>
    </location>
</feature>
<name>A0A1B1AFA4_9PROT</name>
<protein>
    <submittedName>
        <fullName evidence="2">Uncharacterized protein</fullName>
    </submittedName>
</protein>
<evidence type="ECO:0000313" key="2">
    <source>
        <dbReference type="EMBL" id="ANP45215.1"/>
    </source>
</evidence>
<feature type="region of interest" description="Disordered" evidence="1">
    <location>
        <begin position="1"/>
        <end position="35"/>
    </location>
</feature>
<evidence type="ECO:0000313" key="3">
    <source>
        <dbReference type="Proteomes" id="UP000092498"/>
    </source>
</evidence>